<dbReference type="InterPro" id="IPR019196">
    <property type="entry name" value="ABC_transp_unknown"/>
</dbReference>
<name>A0A917J1H0_9BACT</name>
<evidence type="ECO:0000313" key="5">
    <source>
        <dbReference type="Proteomes" id="UP000627292"/>
    </source>
</evidence>
<dbReference type="NCBIfam" id="TIGR03521">
    <property type="entry name" value="GldG"/>
    <property type="match status" value="1"/>
</dbReference>
<protein>
    <submittedName>
        <fullName evidence="4">Gliding motility-associated ABC transporter substrate-binding protein GldG</fullName>
    </submittedName>
</protein>
<dbReference type="EMBL" id="BMIB01000004">
    <property type="protein sequence ID" value="GGH76467.1"/>
    <property type="molecule type" value="Genomic_DNA"/>
</dbReference>
<organism evidence="4 5">
    <name type="scientific">Filimonas zeae</name>
    <dbReference type="NCBI Taxonomy" id="1737353"/>
    <lineage>
        <taxon>Bacteria</taxon>
        <taxon>Pseudomonadati</taxon>
        <taxon>Bacteroidota</taxon>
        <taxon>Chitinophagia</taxon>
        <taxon>Chitinophagales</taxon>
        <taxon>Chitinophagaceae</taxon>
        <taxon>Filimonas</taxon>
    </lineage>
</organism>
<reference evidence="4" key="2">
    <citation type="submission" date="2020-09" db="EMBL/GenBank/DDBJ databases">
        <authorList>
            <person name="Sun Q."/>
            <person name="Zhou Y."/>
        </authorList>
    </citation>
    <scope>NUCLEOTIDE SEQUENCE</scope>
    <source>
        <strain evidence="4">CGMCC 1.15290</strain>
    </source>
</reference>
<comment type="caution">
    <text evidence="4">The sequence shown here is derived from an EMBL/GenBank/DDBJ whole genome shotgun (WGS) entry which is preliminary data.</text>
</comment>
<evidence type="ECO:0000259" key="2">
    <source>
        <dbReference type="Pfam" id="PF09822"/>
    </source>
</evidence>
<evidence type="ECO:0000256" key="1">
    <source>
        <dbReference type="SAM" id="Phobius"/>
    </source>
</evidence>
<dbReference type="RefSeq" id="WP_188955908.1">
    <property type="nucleotide sequence ID" value="NZ_BMIB01000004.1"/>
</dbReference>
<keyword evidence="1" id="KW-0812">Transmembrane</keyword>
<dbReference type="Pfam" id="PF09822">
    <property type="entry name" value="ABC_transp_aux"/>
    <property type="match status" value="1"/>
</dbReference>
<keyword evidence="1" id="KW-1133">Transmembrane helix</keyword>
<dbReference type="AlphaFoldDB" id="A0A917J1H0"/>
<dbReference type="InterPro" id="IPR019863">
    <property type="entry name" value="Motility-assoc_ABC-rel_GldG"/>
</dbReference>
<dbReference type="InterPro" id="IPR055396">
    <property type="entry name" value="DUF7088"/>
</dbReference>
<feature type="domain" description="DUF7088" evidence="3">
    <location>
        <begin position="37"/>
        <end position="147"/>
    </location>
</feature>
<reference evidence="4" key="1">
    <citation type="journal article" date="2014" name="Int. J. Syst. Evol. Microbiol.">
        <title>Complete genome sequence of Corynebacterium casei LMG S-19264T (=DSM 44701T), isolated from a smear-ripened cheese.</title>
        <authorList>
            <consortium name="US DOE Joint Genome Institute (JGI-PGF)"/>
            <person name="Walter F."/>
            <person name="Albersmeier A."/>
            <person name="Kalinowski J."/>
            <person name="Ruckert C."/>
        </authorList>
    </citation>
    <scope>NUCLEOTIDE SEQUENCE</scope>
    <source>
        <strain evidence="4">CGMCC 1.15290</strain>
    </source>
</reference>
<keyword evidence="5" id="KW-1185">Reference proteome</keyword>
<keyword evidence="1" id="KW-0472">Membrane</keyword>
<dbReference type="Proteomes" id="UP000627292">
    <property type="component" value="Unassembled WGS sequence"/>
</dbReference>
<feature type="domain" description="ABC-type uncharacterised transport system" evidence="2">
    <location>
        <begin position="208"/>
        <end position="521"/>
    </location>
</feature>
<evidence type="ECO:0000259" key="3">
    <source>
        <dbReference type="Pfam" id="PF23357"/>
    </source>
</evidence>
<sequence>MRNLIRHKLGWVFIAAAFIAVISLSAWIHYRIDLTAEKRFSLSGSTKTLLQQLDTPVTVKVFLTGDLPADYRKLSSAVKDLLTEFRDQSGNYVRVSFEQPGADMPDTARYQLYDSLARLGVVFERSETVAEGDAKATTQVIMPAALVYYKNRRPYAIDLRSSRKVFKTFNVVNDVPQEDKEATRNAAEALLEYKFADAIDKLTRKYIPTVAYVTGNGEPESYTVSDLGESLRNEYRLAVLDLKKMYPRADEVDALVIVKPTIPFTEEDKLKLDQYVMHGGKIIWFVDKLYAEMDSLMRNQAGFVAYDRDLKLDDLLFKYGVRINDNLLQDLNCSKIPLVIGYNPDNSPRIQRLPWPYYPFLSAGNDNPISHNLDRVLPIFPSGIDTVQAPGIRKTILLASDTNSRVLSAPAMISLKNVMEEMQAGIDPRQFSRSHVPVAVLLEGKFRSLFANRLLQHVKDSVEQSGGQPFAAENATPTKQIVVSDADIVTNAVSNTTGPMAMGMLPLENYRFANREFFLNCVDYLVSNNGIFESRNKDVTLRLLDKTKVAEQRTLWQVVNIGVPVAAVLLFGGILQWRRKRKYAATVQQ</sequence>
<proteinExistence type="predicted"/>
<gene>
    <name evidence="4" type="primary">gldG</name>
    <name evidence="4" type="ORF">GCM10011379_41350</name>
</gene>
<feature type="transmembrane region" description="Helical" evidence="1">
    <location>
        <begin position="555"/>
        <end position="575"/>
    </location>
</feature>
<accession>A0A917J1H0</accession>
<evidence type="ECO:0000313" key="4">
    <source>
        <dbReference type="EMBL" id="GGH76467.1"/>
    </source>
</evidence>
<dbReference type="Pfam" id="PF23357">
    <property type="entry name" value="DUF7088"/>
    <property type="match status" value="1"/>
</dbReference>
<feature type="transmembrane region" description="Helical" evidence="1">
    <location>
        <begin position="9"/>
        <end position="30"/>
    </location>
</feature>